<evidence type="ECO:0000313" key="3">
    <source>
        <dbReference type="EMBL" id="KAF2706352.1"/>
    </source>
</evidence>
<evidence type="ECO:0000313" key="4">
    <source>
        <dbReference type="Proteomes" id="UP000799428"/>
    </source>
</evidence>
<dbReference type="OrthoDB" id="3762642at2759"/>
<proteinExistence type="predicted"/>
<dbReference type="EMBL" id="MU005776">
    <property type="protein sequence ID" value="KAF2706352.1"/>
    <property type="molecule type" value="Genomic_DNA"/>
</dbReference>
<feature type="region of interest" description="Disordered" evidence="1">
    <location>
        <begin position="156"/>
        <end position="220"/>
    </location>
</feature>
<feature type="chain" id="PRO_5026246224" evidence="2">
    <location>
        <begin position="29"/>
        <end position="567"/>
    </location>
</feature>
<evidence type="ECO:0000256" key="1">
    <source>
        <dbReference type="SAM" id="MobiDB-lite"/>
    </source>
</evidence>
<dbReference type="Proteomes" id="UP000799428">
    <property type="component" value="Unassembled WGS sequence"/>
</dbReference>
<sequence length="567" mass="63597">MVPLTSMRAAGLFNISAFLGLYILGAQGEPVCYSDYPLEGWSTAGQAQISDAITGSISDICRKSVEGMNGSNFTLSAEGVVFTTLRGLGIPDVDVCRTAFAEIVLECLGSQNVAGGEVKSKDGVLYEVVHSSVEYLQDHNNRFEGASLDIQALESRKAKRSTLKTNKSKPSVKAKKTKTKPKVKSKGKTKAKMPKTNGKSKGKAKTPPSKGTKTSKSAKAGSTMTCKEIYALGLKESLASQRVATIDRSKRDGFVGSRAYIEKRSNTKSVIACRKPTKEQLAEHPKLKKDSEVIFKALNYPGKKEMPKTARYYGFTEPETCDVYSFKAAGNTPAITDPRAYHVEHILEWQTVGDFFTWIRDKKKFDEEFDNPDPSGAPLKIELLPVLENHMGSCIACRKIRIGKMWAYKNGEEKGIFDEVKMTDKIKGKQRVRQKKPAPKYINEAKEALAILRSLLGARIYMRNPKIAALFKKQKERIGDVLDKLDQEMAKHPGKLSAWQPQDLKALWDEYMDERFDYANRRTNGDMDKYLKMLTQEWGTVKELQQEVAKAQKAWDNEKRMKWVKPW</sequence>
<keyword evidence="2" id="KW-0732">Signal</keyword>
<feature type="signal peptide" evidence="2">
    <location>
        <begin position="1"/>
        <end position="28"/>
    </location>
</feature>
<keyword evidence="4" id="KW-1185">Reference proteome</keyword>
<name>A0A6G1K1G3_9PLEO</name>
<accession>A0A6G1K1G3</accession>
<protein>
    <submittedName>
        <fullName evidence="3">Uncharacterized protein</fullName>
    </submittedName>
</protein>
<evidence type="ECO:0000256" key="2">
    <source>
        <dbReference type="SAM" id="SignalP"/>
    </source>
</evidence>
<organism evidence="3 4">
    <name type="scientific">Pleomassaria siparia CBS 279.74</name>
    <dbReference type="NCBI Taxonomy" id="1314801"/>
    <lineage>
        <taxon>Eukaryota</taxon>
        <taxon>Fungi</taxon>
        <taxon>Dikarya</taxon>
        <taxon>Ascomycota</taxon>
        <taxon>Pezizomycotina</taxon>
        <taxon>Dothideomycetes</taxon>
        <taxon>Pleosporomycetidae</taxon>
        <taxon>Pleosporales</taxon>
        <taxon>Pleomassariaceae</taxon>
        <taxon>Pleomassaria</taxon>
    </lineage>
</organism>
<gene>
    <name evidence="3" type="ORF">K504DRAFT_536572</name>
</gene>
<reference evidence="3" key="1">
    <citation type="journal article" date="2020" name="Stud. Mycol.">
        <title>101 Dothideomycetes genomes: a test case for predicting lifestyles and emergence of pathogens.</title>
        <authorList>
            <person name="Haridas S."/>
            <person name="Albert R."/>
            <person name="Binder M."/>
            <person name="Bloem J."/>
            <person name="Labutti K."/>
            <person name="Salamov A."/>
            <person name="Andreopoulos B."/>
            <person name="Baker S."/>
            <person name="Barry K."/>
            <person name="Bills G."/>
            <person name="Bluhm B."/>
            <person name="Cannon C."/>
            <person name="Castanera R."/>
            <person name="Culley D."/>
            <person name="Daum C."/>
            <person name="Ezra D."/>
            <person name="Gonzalez J."/>
            <person name="Henrissat B."/>
            <person name="Kuo A."/>
            <person name="Liang C."/>
            <person name="Lipzen A."/>
            <person name="Lutzoni F."/>
            <person name="Magnuson J."/>
            <person name="Mondo S."/>
            <person name="Nolan M."/>
            <person name="Ohm R."/>
            <person name="Pangilinan J."/>
            <person name="Park H.-J."/>
            <person name="Ramirez L."/>
            <person name="Alfaro M."/>
            <person name="Sun H."/>
            <person name="Tritt A."/>
            <person name="Yoshinaga Y."/>
            <person name="Zwiers L.-H."/>
            <person name="Turgeon B."/>
            <person name="Goodwin S."/>
            <person name="Spatafora J."/>
            <person name="Crous P."/>
            <person name="Grigoriev I."/>
        </authorList>
    </citation>
    <scope>NUCLEOTIDE SEQUENCE</scope>
    <source>
        <strain evidence="3">CBS 279.74</strain>
    </source>
</reference>
<feature type="compositionally biased region" description="Basic residues" evidence="1">
    <location>
        <begin position="157"/>
        <end position="204"/>
    </location>
</feature>
<feature type="compositionally biased region" description="Low complexity" evidence="1">
    <location>
        <begin position="205"/>
        <end position="220"/>
    </location>
</feature>
<dbReference type="AlphaFoldDB" id="A0A6G1K1G3"/>